<keyword evidence="2" id="KW-0472">Membrane</keyword>
<evidence type="ECO:0000313" key="3">
    <source>
        <dbReference type="EMBL" id="KAL3776860.1"/>
    </source>
</evidence>
<feature type="transmembrane region" description="Helical" evidence="2">
    <location>
        <begin position="12"/>
        <end position="29"/>
    </location>
</feature>
<dbReference type="EMBL" id="JALLPJ020001078">
    <property type="protein sequence ID" value="KAL3776860.1"/>
    <property type="molecule type" value="Genomic_DNA"/>
</dbReference>
<name>A0ABD3NLX5_9STRA</name>
<feature type="compositionally biased region" description="Low complexity" evidence="1">
    <location>
        <begin position="488"/>
        <end position="501"/>
    </location>
</feature>
<organism evidence="3 4">
    <name type="scientific">Cyclotella atomus</name>
    <dbReference type="NCBI Taxonomy" id="382360"/>
    <lineage>
        <taxon>Eukaryota</taxon>
        <taxon>Sar</taxon>
        <taxon>Stramenopiles</taxon>
        <taxon>Ochrophyta</taxon>
        <taxon>Bacillariophyta</taxon>
        <taxon>Coscinodiscophyceae</taxon>
        <taxon>Thalassiosirophycidae</taxon>
        <taxon>Stephanodiscales</taxon>
        <taxon>Stephanodiscaceae</taxon>
        <taxon>Cyclotella</taxon>
    </lineage>
</organism>
<keyword evidence="2" id="KW-0812">Transmembrane</keyword>
<accession>A0ABD3NLX5</accession>
<protein>
    <submittedName>
        <fullName evidence="3">Uncharacterized protein</fullName>
    </submittedName>
</protein>
<comment type="caution">
    <text evidence="3">The sequence shown here is derived from an EMBL/GenBank/DDBJ whole genome shotgun (WGS) entry which is preliminary data.</text>
</comment>
<evidence type="ECO:0000256" key="2">
    <source>
        <dbReference type="SAM" id="Phobius"/>
    </source>
</evidence>
<dbReference type="AlphaFoldDB" id="A0ABD3NLX5"/>
<keyword evidence="4" id="KW-1185">Reference proteome</keyword>
<feature type="compositionally biased region" description="Low complexity" evidence="1">
    <location>
        <begin position="509"/>
        <end position="518"/>
    </location>
</feature>
<proteinExistence type="predicted"/>
<sequence length="711" mass="79484">SAQILSQRKSSTILAVSSVVLFVFVPARLQSSLGITCITMKTVASLALLLGSGTTTALETDIYQNDNVGVANGRKFWYPEWRMQQLLQDAAFGASSHDQRSLEQKIDVDRGTEFYLTDAEIDEVLYSKFYSGLSLERRIELVLGMRTDEDFEDFDEMEDDEEEAQEASPLQKGQQRKLPRRNGNLFKKEDNNRRNKRGGGRNNNKRGGGGGSRNNANGTSKRGGGRNNNKKRGKRGNKKRGKRGKRGGNKHQVFKYTDKQYKNICLDPPDRYRTCLSREADPTLDHVGCDTILRNSYNMGAQFLQKGTWPPPDEDPTIIDPIVPYQEPYLEDDEILTQGYMHITMLQATESLNCDERIRVEETILTYLQQNVGDDDTYKPMCVFIPEEAVDEEIVRDADGRIAATTAMKVEIAYRTKKTFNDKVQEDRTRMMDVSSNLKERNLLSLCDTANHHLCCSQESINADTGAFCKSIGCNYADCRKRGTLEIGSSGRPGSGNISGRPGSGSGSRPGSRPQRPSANQPKRPARPNIRRTQTVDDAATDIEEKLDGNTNTERMTRRQNPNKCYNTRYKGKSLVQVLKQDTVFKNVELALSLLNDTDTSSVAVCSVNWYIVKNKGIPSKTCDEYNERDCVNSEDLEYQEEDIRCIEPSAAPSQMPSESAIPSSSPSYPPTYFPTASPTMMPTSMSTSDDSNSTDNTDNPTDFPTSFPTS</sequence>
<reference evidence="3 4" key="1">
    <citation type="submission" date="2024-10" db="EMBL/GenBank/DDBJ databases">
        <title>Updated reference genomes for cyclostephanoid diatoms.</title>
        <authorList>
            <person name="Roberts W.R."/>
            <person name="Alverson A.J."/>
        </authorList>
    </citation>
    <scope>NUCLEOTIDE SEQUENCE [LARGE SCALE GENOMIC DNA]</scope>
    <source>
        <strain evidence="3 4">AJA010-31</strain>
    </source>
</reference>
<feature type="non-terminal residue" evidence="3">
    <location>
        <position position="1"/>
    </location>
</feature>
<keyword evidence="2" id="KW-1133">Transmembrane helix</keyword>
<evidence type="ECO:0000256" key="1">
    <source>
        <dbReference type="SAM" id="MobiDB-lite"/>
    </source>
</evidence>
<gene>
    <name evidence="3" type="ORF">ACHAWO_000588</name>
</gene>
<feature type="compositionally biased region" description="Acidic residues" evidence="1">
    <location>
        <begin position="154"/>
        <end position="165"/>
    </location>
</feature>
<feature type="region of interest" description="Disordered" evidence="1">
    <location>
        <begin position="154"/>
        <end position="252"/>
    </location>
</feature>
<feature type="region of interest" description="Disordered" evidence="1">
    <location>
        <begin position="650"/>
        <end position="711"/>
    </location>
</feature>
<feature type="compositionally biased region" description="Low complexity" evidence="1">
    <location>
        <begin position="674"/>
        <end position="711"/>
    </location>
</feature>
<evidence type="ECO:0000313" key="4">
    <source>
        <dbReference type="Proteomes" id="UP001530400"/>
    </source>
</evidence>
<feature type="compositionally biased region" description="Basic residues" evidence="1">
    <location>
        <begin position="228"/>
        <end position="252"/>
    </location>
</feature>
<feature type="compositionally biased region" description="Low complexity" evidence="1">
    <location>
        <begin position="657"/>
        <end position="667"/>
    </location>
</feature>
<dbReference type="Proteomes" id="UP001530400">
    <property type="component" value="Unassembled WGS sequence"/>
</dbReference>
<feature type="region of interest" description="Disordered" evidence="1">
    <location>
        <begin position="486"/>
        <end position="560"/>
    </location>
</feature>
<feature type="compositionally biased region" description="Polar residues" evidence="1">
    <location>
        <begin position="549"/>
        <end position="560"/>
    </location>
</feature>